<evidence type="ECO:0000313" key="6">
    <source>
        <dbReference type="Proteomes" id="UP000199494"/>
    </source>
</evidence>
<evidence type="ECO:0000256" key="4">
    <source>
        <dbReference type="ARBA" id="ARBA00048741"/>
    </source>
</evidence>
<accession>A0A1G6Z0A8</accession>
<reference evidence="5 6" key="1">
    <citation type="submission" date="2016-10" db="EMBL/GenBank/DDBJ databases">
        <authorList>
            <person name="de Groot N.N."/>
        </authorList>
    </citation>
    <scope>NUCLEOTIDE SEQUENCE [LARGE SCALE GENOMIC DNA]</scope>
    <source>
        <strain evidence="5 6">CGMCC 4.5506</strain>
    </source>
</reference>
<proteinExistence type="predicted"/>
<dbReference type="PANTHER" id="PTHR43284:SF1">
    <property type="entry name" value="ASPARAGINE SYNTHETASE"/>
    <property type="match status" value="1"/>
</dbReference>
<keyword evidence="6" id="KW-1185">Reference proteome</keyword>
<evidence type="ECO:0000256" key="1">
    <source>
        <dbReference type="ARBA" id="ARBA00005187"/>
    </source>
</evidence>
<gene>
    <name evidence="5" type="ORF">SAMN05421630_11512</name>
</gene>
<dbReference type="GO" id="GO:0006529">
    <property type="term" value="P:asparagine biosynthetic process"/>
    <property type="evidence" value="ECO:0007669"/>
    <property type="project" value="UniProtKB-KW"/>
</dbReference>
<dbReference type="Proteomes" id="UP000199494">
    <property type="component" value="Unassembled WGS sequence"/>
</dbReference>
<protein>
    <recommendedName>
        <fullName evidence="2">asparagine synthase (glutamine-hydrolyzing)</fullName>
        <ecNumber evidence="2">6.3.5.4</ecNumber>
    </recommendedName>
</protein>
<dbReference type="EC" id="6.3.5.4" evidence="2"/>
<dbReference type="InterPro" id="IPR014729">
    <property type="entry name" value="Rossmann-like_a/b/a_fold"/>
</dbReference>
<keyword evidence="3" id="KW-0061">Asparagine biosynthesis</keyword>
<evidence type="ECO:0000256" key="2">
    <source>
        <dbReference type="ARBA" id="ARBA00012737"/>
    </source>
</evidence>
<dbReference type="PANTHER" id="PTHR43284">
    <property type="entry name" value="ASPARAGINE SYNTHETASE (GLUTAMINE-HYDROLYZING)"/>
    <property type="match status" value="1"/>
</dbReference>
<dbReference type="AlphaFoldDB" id="A0A1G6Z0A8"/>
<organism evidence="5 6">
    <name type="scientific">Prauserella marina</name>
    <dbReference type="NCBI Taxonomy" id="530584"/>
    <lineage>
        <taxon>Bacteria</taxon>
        <taxon>Bacillati</taxon>
        <taxon>Actinomycetota</taxon>
        <taxon>Actinomycetes</taxon>
        <taxon>Pseudonocardiales</taxon>
        <taxon>Pseudonocardiaceae</taxon>
        <taxon>Prauserella</taxon>
    </lineage>
</organism>
<evidence type="ECO:0000313" key="5">
    <source>
        <dbReference type="EMBL" id="SDD95315.1"/>
    </source>
</evidence>
<evidence type="ECO:0000256" key="3">
    <source>
        <dbReference type="ARBA" id="ARBA00022888"/>
    </source>
</evidence>
<keyword evidence="3" id="KW-0028">Amino-acid biosynthesis</keyword>
<dbReference type="InterPro" id="IPR051786">
    <property type="entry name" value="ASN_synthetase/amidase"/>
</dbReference>
<dbReference type="GO" id="GO:0004066">
    <property type="term" value="F:asparagine synthase (glutamine-hydrolyzing) activity"/>
    <property type="evidence" value="ECO:0007669"/>
    <property type="project" value="UniProtKB-EC"/>
</dbReference>
<comment type="catalytic activity">
    <reaction evidence="4">
        <text>L-aspartate + L-glutamine + ATP + H2O = L-asparagine + L-glutamate + AMP + diphosphate + H(+)</text>
        <dbReference type="Rhea" id="RHEA:12228"/>
        <dbReference type="ChEBI" id="CHEBI:15377"/>
        <dbReference type="ChEBI" id="CHEBI:15378"/>
        <dbReference type="ChEBI" id="CHEBI:29985"/>
        <dbReference type="ChEBI" id="CHEBI:29991"/>
        <dbReference type="ChEBI" id="CHEBI:30616"/>
        <dbReference type="ChEBI" id="CHEBI:33019"/>
        <dbReference type="ChEBI" id="CHEBI:58048"/>
        <dbReference type="ChEBI" id="CHEBI:58359"/>
        <dbReference type="ChEBI" id="CHEBI:456215"/>
        <dbReference type="EC" id="6.3.5.4"/>
    </reaction>
</comment>
<dbReference type="InterPro" id="IPR001962">
    <property type="entry name" value="Asn_synthase"/>
</dbReference>
<dbReference type="Pfam" id="PF00733">
    <property type="entry name" value="Asn_synthase"/>
    <property type="match status" value="1"/>
</dbReference>
<dbReference type="EMBL" id="FMZE01000015">
    <property type="protein sequence ID" value="SDD95315.1"/>
    <property type="molecule type" value="Genomic_DNA"/>
</dbReference>
<sequence length="600" mass="63976">MSDADRLGLGRPHWWCALPDVAAAGPVASALATVGTVAARHPSGRPWLLTAPAVRAPRIMRWGATVVAVLGEAIVDELNPAGTVAEWMRQVGSAHLVTAEPGRVCAVADAAGFRRVFTAIAAGVAVAASHAEILRRLIDAPVDRGWVAAKLASPEMPSVLRESRSPFVGVSPVAAGCVAELAGDAVRVRPWWRPPEPEKPLAEGAQLLRQALARGICGRARRAGGRVSVQLSGGLDSAAIALLAAEADPLMVTTAGASPVDEDLSWARRIARTIPAGEHRIFTVAEMPAFFARLEHPVAGMDEPCSFAAGGARQRFAGAALAERAVTLHFNGQGGDEVLLAPWAFLSGLLRRAPRLGWRHLRGFAALRGLRASAVMREALRGPGQFDSWLERAGSRLRREPVAAAAALGWEAPPLLPTWASSEAAELAIAALAAAPRTPVHPDAAVHAAVVRIRASAYRAALYADAMAVAGAPTVMPFFDHEVLTACLSTRPEVRTDPWSPKPLLRNALQRDVPTELLARRTKGHYNTDIYRGWRTHRDDVRAMLAESRLVELGLVDQQVLVDELAAFGPSGLPPAFVTDLIALEIWLRQESPPLTWGDR</sequence>
<dbReference type="STRING" id="530584.SAMN05421630_11512"/>
<comment type="pathway">
    <text evidence="1">Amino-acid biosynthesis; L-asparagine biosynthesis; L-asparagine from L-aspartate (L-Gln route): step 1/1.</text>
</comment>
<dbReference type="RefSeq" id="WP_143021471.1">
    <property type="nucleotide sequence ID" value="NZ_CP016354.1"/>
</dbReference>
<dbReference type="Gene3D" id="3.40.50.620">
    <property type="entry name" value="HUPs"/>
    <property type="match status" value="2"/>
</dbReference>
<dbReference type="GO" id="GO:0005829">
    <property type="term" value="C:cytosol"/>
    <property type="evidence" value="ECO:0007669"/>
    <property type="project" value="TreeGrafter"/>
</dbReference>
<dbReference type="SUPFAM" id="SSF52402">
    <property type="entry name" value="Adenine nucleotide alpha hydrolases-like"/>
    <property type="match status" value="1"/>
</dbReference>
<name>A0A1G6Z0A8_9PSEU</name>